<dbReference type="RefSeq" id="WP_136556551.1">
    <property type="nucleotide sequence ID" value="NZ_STGT01000001.1"/>
</dbReference>
<dbReference type="EMBL" id="STGT01000001">
    <property type="protein sequence ID" value="THV16927.1"/>
    <property type="molecule type" value="Genomic_DNA"/>
</dbReference>
<name>A0ABY2QZI0_9HYPH</name>
<accession>A0ABY2QZI0</accession>
<gene>
    <name evidence="1" type="ORF">E9677_02730</name>
</gene>
<sequence length="74" mass="8275">MHETYAALAIIALQKKVGKPDQLSEDEFYAQFCEAPWHRLSRRCKAFFARLKLSEDGARCTSGQASPATRTAEA</sequence>
<dbReference type="Proteomes" id="UP000309667">
    <property type="component" value="Unassembled WGS sequence"/>
</dbReference>
<evidence type="ECO:0000313" key="1">
    <source>
        <dbReference type="EMBL" id="THV16927.1"/>
    </source>
</evidence>
<reference evidence="1 2" key="1">
    <citation type="submission" date="2019-04" db="EMBL/GenBank/DDBJ databases">
        <title>Genome sequence of strain 7209-2.</title>
        <authorList>
            <person name="Gao J."/>
            <person name="Sun J."/>
        </authorList>
    </citation>
    <scope>NUCLEOTIDE SEQUENCE [LARGE SCALE GENOMIC DNA]</scope>
    <source>
        <strain evidence="1 2">7209-2</strain>
    </source>
</reference>
<comment type="caution">
    <text evidence="1">The sequence shown here is derived from an EMBL/GenBank/DDBJ whole genome shotgun (WGS) entry which is preliminary data.</text>
</comment>
<organism evidence="1 2">
    <name type="scientific">Rhizobium rhizophilum</name>
    <dbReference type="NCBI Taxonomy" id="1850373"/>
    <lineage>
        <taxon>Bacteria</taxon>
        <taxon>Pseudomonadati</taxon>
        <taxon>Pseudomonadota</taxon>
        <taxon>Alphaproteobacteria</taxon>
        <taxon>Hyphomicrobiales</taxon>
        <taxon>Rhizobiaceae</taxon>
        <taxon>Rhizobium/Agrobacterium group</taxon>
        <taxon>Rhizobium</taxon>
    </lineage>
</organism>
<protein>
    <submittedName>
        <fullName evidence="1">Uncharacterized protein</fullName>
    </submittedName>
</protein>
<proteinExistence type="predicted"/>
<evidence type="ECO:0000313" key="2">
    <source>
        <dbReference type="Proteomes" id="UP000309667"/>
    </source>
</evidence>
<keyword evidence="2" id="KW-1185">Reference proteome</keyword>